<gene>
    <name evidence="10" type="ORF">METZ01_LOCUS58847</name>
</gene>
<dbReference type="PIRSF" id="PIRSF000847">
    <property type="entry name" value="Phos_ph_gly_syn"/>
    <property type="match status" value="1"/>
</dbReference>
<evidence type="ECO:0000256" key="4">
    <source>
        <dbReference type="ARBA" id="ARBA00022989"/>
    </source>
</evidence>
<keyword evidence="2" id="KW-0444">Lipid biosynthesis</keyword>
<evidence type="ECO:0000256" key="3">
    <source>
        <dbReference type="ARBA" id="ARBA00022692"/>
    </source>
</evidence>
<keyword evidence="3 9" id="KW-0812">Transmembrane</keyword>
<evidence type="ECO:0000256" key="7">
    <source>
        <dbReference type="ARBA" id="ARBA00023209"/>
    </source>
</evidence>
<proteinExistence type="predicted"/>
<evidence type="ECO:0000256" key="2">
    <source>
        <dbReference type="ARBA" id="ARBA00022516"/>
    </source>
</evidence>
<keyword evidence="8" id="KW-1208">Phospholipid metabolism</keyword>
<name>A0A381SXB1_9ZZZZ</name>
<feature type="transmembrane region" description="Helical" evidence="9">
    <location>
        <begin position="152"/>
        <end position="173"/>
    </location>
</feature>
<evidence type="ECO:0000256" key="1">
    <source>
        <dbReference type="ARBA" id="ARBA00004141"/>
    </source>
</evidence>
<organism evidence="10">
    <name type="scientific">marine metagenome</name>
    <dbReference type="NCBI Taxonomy" id="408172"/>
    <lineage>
        <taxon>unclassified sequences</taxon>
        <taxon>metagenomes</taxon>
        <taxon>ecological metagenomes</taxon>
    </lineage>
</organism>
<protein>
    <recommendedName>
        <fullName evidence="11">CDP-diacylglycerol--glycerol-3-phosphate 3-phosphatidyltransferase</fullName>
    </recommendedName>
</protein>
<dbReference type="InterPro" id="IPR050324">
    <property type="entry name" value="CDP-alcohol_PTase-I"/>
</dbReference>
<dbReference type="InterPro" id="IPR000462">
    <property type="entry name" value="CDP-OH_P_trans"/>
</dbReference>
<dbReference type="InterPro" id="IPR043130">
    <property type="entry name" value="CDP-OH_PTrfase_TM_dom"/>
</dbReference>
<dbReference type="GO" id="GO:0046474">
    <property type="term" value="P:glycerophospholipid biosynthetic process"/>
    <property type="evidence" value="ECO:0007669"/>
    <property type="project" value="TreeGrafter"/>
</dbReference>
<feature type="transmembrane region" description="Helical" evidence="9">
    <location>
        <begin position="62"/>
        <end position="81"/>
    </location>
</feature>
<dbReference type="AlphaFoldDB" id="A0A381SXB1"/>
<evidence type="ECO:0000313" key="10">
    <source>
        <dbReference type="EMBL" id="SVA05993.1"/>
    </source>
</evidence>
<accession>A0A381SXB1</accession>
<dbReference type="Gene3D" id="1.20.120.1760">
    <property type="match status" value="1"/>
</dbReference>
<dbReference type="Pfam" id="PF01066">
    <property type="entry name" value="CDP-OH_P_transf"/>
    <property type="match status" value="1"/>
</dbReference>
<comment type="subcellular location">
    <subcellularLocation>
        <location evidence="1">Membrane</location>
        <topology evidence="1">Multi-pass membrane protein</topology>
    </subcellularLocation>
</comment>
<sequence>MLSKIPNLLTLLRIGAVPVLILFLKDGEYVVALVVFLAAGVTDGLDGWIAKRFDCVSHLGSILDPLADKMLIVSTYVVLVLLGDLPFWLLLLIGFRDICIIGGFLILHTPRGPVPIQPSPLSKANTVLQIILVIDVMVNRIGWLDIKILTDGLIGLVALTTLLSGFHYVYLLFIRSSETNGANTGSDTTL</sequence>
<dbReference type="InterPro" id="IPR004570">
    <property type="entry name" value="Phosphatidylglycerol_P_synth"/>
</dbReference>
<keyword evidence="4 9" id="KW-1133">Transmembrane helix</keyword>
<evidence type="ECO:0000256" key="8">
    <source>
        <dbReference type="ARBA" id="ARBA00023264"/>
    </source>
</evidence>
<evidence type="ECO:0000256" key="6">
    <source>
        <dbReference type="ARBA" id="ARBA00023136"/>
    </source>
</evidence>
<keyword evidence="6 9" id="KW-0472">Membrane</keyword>
<dbReference type="PANTHER" id="PTHR14269">
    <property type="entry name" value="CDP-DIACYLGLYCEROL--GLYCEROL-3-PHOSPHATE 3-PHOSPHATIDYLTRANSFERASE-RELATED"/>
    <property type="match status" value="1"/>
</dbReference>
<evidence type="ECO:0000256" key="5">
    <source>
        <dbReference type="ARBA" id="ARBA00023098"/>
    </source>
</evidence>
<keyword evidence="7" id="KW-0594">Phospholipid biosynthesis</keyword>
<reference evidence="10" key="1">
    <citation type="submission" date="2018-05" db="EMBL/GenBank/DDBJ databases">
        <authorList>
            <person name="Lanie J.A."/>
            <person name="Ng W.-L."/>
            <person name="Kazmierczak K.M."/>
            <person name="Andrzejewski T.M."/>
            <person name="Davidsen T.M."/>
            <person name="Wayne K.J."/>
            <person name="Tettelin H."/>
            <person name="Glass J.I."/>
            <person name="Rusch D."/>
            <person name="Podicherti R."/>
            <person name="Tsui H.-C.T."/>
            <person name="Winkler M.E."/>
        </authorList>
    </citation>
    <scope>NUCLEOTIDE SEQUENCE</scope>
</reference>
<feature type="transmembrane region" description="Helical" evidence="9">
    <location>
        <begin position="30"/>
        <end position="50"/>
    </location>
</feature>
<feature type="transmembrane region" description="Helical" evidence="9">
    <location>
        <begin position="7"/>
        <end position="24"/>
    </location>
</feature>
<dbReference type="GO" id="GO:0016020">
    <property type="term" value="C:membrane"/>
    <property type="evidence" value="ECO:0007669"/>
    <property type="project" value="UniProtKB-SubCell"/>
</dbReference>
<dbReference type="EMBL" id="UINC01003400">
    <property type="protein sequence ID" value="SVA05993.1"/>
    <property type="molecule type" value="Genomic_DNA"/>
</dbReference>
<keyword evidence="5" id="KW-0443">Lipid metabolism</keyword>
<evidence type="ECO:0000256" key="9">
    <source>
        <dbReference type="SAM" id="Phobius"/>
    </source>
</evidence>
<dbReference type="GO" id="GO:0008444">
    <property type="term" value="F:CDP-diacylglycerol-glycerol-3-phosphate 3-phosphatidyltransferase activity"/>
    <property type="evidence" value="ECO:0007669"/>
    <property type="project" value="InterPro"/>
</dbReference>
<evidence type="ECO:0008006" key="11">
    <source>
        <dbReference type="Google" id="ProtNLM"/>
    </source>
</evidence>
<dbReference type="PANTHER" id="PTHR14269:SF11">
    <property type="entry name" value="CDP-DIACYLGLYCEROL--GLYCEROL-3-PHOSPHATE 3-PHOSPHATIDYLTRANSFERASE"/>
    <property type="match status" value="1"/>
</dbReference>